<reference evidence="4" key="1">
    <citation type="submission" date="2021-04" db="EMBL/GenBank/DDBJ databases">
        <authorList>
            <consortium name="Molecular Ecology Group"/>
        </authorList>
    </citation>
    <scope>NUCLEOTIDE SEQUENCE</scope>
</reference>
<dbReference type="OrthoDB" id="71310at2759"/>
<proteinExistence type="predicted"/>
<dbReference type="AlphaFoldDB" id="A0A8S3ZWD3"/>
<name>A0A8S3ZWD3_9EUPU</name>
<evidence type="ECO:0000313" key="4">
    <source>
        <dbReference type="EMBL" id="CAG5132350.1"/>
    </source>
</evidence>
<feature type="transmembrane region" description="Helical" evidence="2">
    <location>
        <begin position="85"/>
        <end position="115"/>
    </location>
</feature>
<feature type="region of interest" description="Disordered" evidence="1">
    <location>
        <begin position="1"/>
        <end position="70"/>
    </location>
</feature>
<dbReference type="Pfam" id="PF10260">
    <property type="entry name" value="SAYSvFN"/>
    <property type="match status" value="1"/>
</dbReference>
<dbReference type="InterPro" id="IPR039159">
    <property type="entry name" value="SAYSD1"/>
</dbReference>
<feature type="domain" description="SAYSvFN" evidence="3">
    <location>
        <begin position="85"/>
        <end position="152"/>
    </location>
</feature>
<dbReference type="InterPro" id="IPR019387">
    <property type="entry name" value="SAYSvFN_dom"/>
</dbReference>
<comment type="caution">
    <text evidence="4">The sequence shown here is derived from an EMBL/GenBank/DDBJ whole genome shotgun (WGS) entry which is preliminary data.</text>
</comment>
<feature type="compositionally biased region" description="Polar residues" evidence="1">
    <location>
        <begin position="20"/>
        <end position="30"/>
    </location>
</feature>
<keyword evidence="2" id="KW-0472">Membrane</keyword>
<evidence type="ECO:0000259" key="3">
    <source>
        <dbReference type="Pfam" id="PF10260"/>
    </source>
</evidence>
<accession>A0A8S3ZWD3</accession>
<keyword evidence="2" id="KW-0812">Transmembrane</keyword>
<keyword evidence="2" id="KW-1133">Transmembrane helix</keyword>
<protein>
    <recommendedName>
        <fullName evidence="3">SAYSvFN domain-containing protein</fullName>
    </recommendedName>
</protein>
<evidence type="ECO:0000256" key="2">
    <source>
        <dbReference type="SAM" id="Phobius"/>
    </source>
</evidence>
<dbReference type="Proteomes" id="UP000678393">
    <property type="component" value="Unassembled WGS sequence"/>
</dbReference>
<dbReference type="PANTHER" id="PTHR13527">
    <property type="entry name" value="SAYSVFN DOMAIN-CONTAINING PROTEIN 1"/>
    <property type="match status" value="1"/>
</dbReference>
<evidence type="ECO:0000313" key="5">
    <source>
        <dbReference type="Proteomes" id="UP000678393"/>
    </source>
</evidence>
<organism evidence="4 5">
    <name type="scientific">Candidula unifasciata</name>
    <dbReference type="NCBI Taxonomy" id="100452"/>
    <lineage>
        <taxon>Eukaryota</taxon>
        <taxon>Metazoa</taxon>
        <taxon>Spiralia</taxon>
        <taxon>Lophotrochozoa</taxon>
        <taxon>Mollusca</taxon>
        <taxon>Gastropoda</taxon>
        <taxon>Heterobranchia</taxon>
        <taxon>Euthyneura</taxon>
        <taxon>Panpulmonata</taxon>
        <taxon>Eupulmonata</taxon>
        <taxon>Stylommatophora</taxon>
        <taxon>Helicina</taxon>
        <taxon>Helicoidea</taxon>
        <taxon>Geomitridae</taxon>
        <taxon>Candidula</taxon>
    </lineage>
</organism>
<dbReference type="PANTHER" id="PTHR13527:SF0">
    <property type="entry name" value="SAYSVFN DOMAIN-CONTAINING PROTEIN 1"/>
    <property type="match status" value="1"/>
</dbReference>
<gene>
    <name evidence="4" type="ORF">CUNI_LOCUS17908</name>
</gene>
<sequence length="160" mass="18193">MEAKLAAYRKRKEEEKQRSSHLSINSNYHSQDFHEQSTVKRKHNHNAKTAEQHSSENTARPETVPALDTSGTSTATKLVLRMLKLLLWLALWGLFVELQFGAVFFAASLLLFLYFNTRTGPKDNRPSAYSVFNKDCERIQGTLTAEQMQKNMFGVPGLTT</sequence>
<dbReference type="EMBL" id="CAJHNH020005290">
    <property type="protein sequence ID" value="CAG5132350.1"/>
    <property type="molecule type" value="Genomic_DNA"/>
</dbReference>
<evidence type="ECO:0000256" key="1">
    <source>
        <dbReference type="SAM" id="MobiDB-lite"/>
    </source>
</evidence>
<keyword evidence="5" id="KW-1185">Reference proteome</keyword>